<dbReference type="EMBL" id="BAAAMJ010000038">
    <property type="protein sequence ID" value="GAA1924632.1"/>
    <property type="molecule type" value="Genomic_DNA"/>
</dbReference>
<evidence type="ECO:0000313" key="2">
    <source>
        <dbReference type="EMBL" id="GAA1924632.1"/>
    </source>
</evidence>
<gene>
    <name evidence="2" type="ORF">GCM10009716_36100</name>
</gene>
<proteinExistence type="predicted"/>
<keyword evidence="3" id="KW-1185">Reference proteome</keyword>
<dbReference type="Proteomes" id="UP001501303">
    <property type="component" value="Unassembled WGS sequence"/>
</dbReference>
<protein>
    <submittedName>
        <fullName evidence="2">Uncharacterized protein</fullName>
    </submittedName>
</protein>
<organism evidence="2 3">
    <name type="scientific">Streptomyces sodiiphilus</name>
    <dbReference type="NCBI Taxonomy" id="226217"/>
    <lineage>
        <taxon>Bacteria</taxon>
        <taxon>Bacillati</taxon>
        <taxon>Actinomycetota</taxon>
        <taxon>Actinomycetes</taxon>
        <taxon>Kitasatosporales</taxon>
        <taxon>Streptomycetaceae</taxon>
        <taxon>Streptomyces</taxon>
    </lineage>
</organism>
<name>A0ABP5AWZ6_9ACTN</name>
<evidence type="ECO:0000256" key="1">
    <source>
        <dbReference type="SAM" id="MobiDB-lite"/>
    </source>
</evidence>
<evidence type="ECO:0000313" key="3">
    <source>
        <dbReference type="Proteomes" id="UP001501303"/>
    </source>
</evidence>
<comment type="caution">
    <text evidence="2">The sequence shown here is derived from an EMBL/GenBank/DDBJ whole genome shotgun (WGS) entry which is preliminary data.</text>
</comment>
<sequence length="344" mass="36831">MSSPHGLPDAEDKSALREWLAARRSELAEKPPPRTLSELRALQLKRLARSLQEDAPEQADEVPSPPVLRFALDGGGVRANRVESALLGEWLQALQATVQSVAYALDELRLTRDAGPVPKSVQSVTKLFSGPLFASSYGMVLEGGPVPELVEMPGTGTDRLLDRAVNRIFDVADRASSASDAEEAVLDAALPLGRRAISHLSELAGVLASAGANVTLNWESSTTIRRTTFTSASAERCRSVLRSAHVDEGEDRLAGTLVGGSKVRGVIEIEIPDGRVELVRAPKEEVTALLASHAKRHVVADVHVSTARSAGGREHRSYALIGLRAQGGTEPPPRPSSPDERPRR</sequence>
<reference evidence="3" key="1">
    <citation type="journal article" date="2019" name="Int. J. Syst. Evol. Microbiol.">
        <title>The Global Catalogue of Microorganisms (GCM) 10K type strain sequencing project: providing services to taxonomists for standard genome sequencing and annotation.</title>
        <authorList>
            <consortium name="The Broad Institute Genomics Platform"/>
            <consortium name="The Broad Institute Genome Sequencing Center for Infectious Disease"/>
            <person name="Wu L."/>
            <person name="Ma J."/>
        </authorList>
    </citation>
    <scope>NUCLEOTIDE SEQUENCE [LARGE SCALE GENOMIC DNA]</scope>
    <source>
        <strain evidence="3">JCM 13581</strain>
    </source>
</reference>
<accession>A0ABP5AWZ6</accession>
<feature type="region of interest" description="Disordered" evidence="1">
    <location>
        <begin position="321"/>
        <end position="344"/>
    </location>
</feature>